<evidence type="ECO:0000313" key="4">
    <source>
        <dbReference type="Proteomes" id="UP000198775"/>
    </source>
</evidence>
<dbReference type="Proteomes" id="UP000198775">
    <property type="component" value="Unassembled WGS sequence"/>
</dbReference>
<reference evidence="4" key="1">
    <citation type="submission" date="2016-10" db="EMBL/GenBank/DDBJ databases">
        <authorList>
            <person name="Varghese N."/>
            <person name="Submissions S."/>
        </authorList>
    </citation>
    <scope>NUCLEOTIDE SEQUENCE [LARGE SCALE GENOMIC DNA]</scope>
    <source>
        <strain evidence="4">IBRC-M 10043</strain>
    </source>
</reference>
<evidence type="ECO:0000256" key="1">
    <source>
        <dbReference type="SAM" id="MobiDB-lite"/>
    </source>
</evidence>
<proteinExistence type="predicted"/>
<dbReference type="InterPro" id="IPR040624">
    <property type="entry name" value="HalOD1"/>
</dbReference>
<dbReference type="AlphaFoldDB" id="A0A1H8CP18"/>
<protein>
    <recommendedName>
        <fullName evidence="2">Halobacterial output domain-containing protein</fullName>
    </recommendedName>
</protein>
<gene>
    <name evidence="3" type="ORF">SAMN05216388_100138</name>
</gene>
<name>A0A1H8CP18_9EURY</name>
<dbReference type="OrthoDB" id="271604at2157"/>
<accession>A0A1H8CP18</accession>
<evidence type="ECO:0000259" key="2">
    <source>
        <dbReference type="Pfam" id="PF18545"/>
    </source>
</evidence>
<evidence type="ECO:0000313" key="3">
    <source>
        <dbReference type="EMBL" id="SEM96706.1"/>
    </source>
</evidence>
<dbReference type="RefSeq" id="WP_092656393.1">
    <property type="nucleotide sequence ID" value="NZ_FOCX01000001.1"/>
</dbReference>
<sequence length="95" mass="9934">MESDRNDDGDGGPIRTTWDPDDPDSLTGTVVNAVAEARGVDGMELSELLNDVLDPDALARVLASGTGTVTVTFTLDGQSVTVDSDGTVIVEPREE</sequence>
<keyword evidence="4" id="KW-1185">Reference proteome</keyword>
<feature type="region of interest" description="Disordered" evidence="1">
    <location>
        <begin position="1"/>
        <end position="27"/>
    </location>
</feature>
<dbReference type="EMBL" id="FOCX01000001">
    <property type="protein sequence ID" value="SEM96706.1"/>
    <property type="molecule type" value="Genomic_DNA"/>
</dbReference>
<dbReference type="Pfam" id="PF18545">
    <property type="entry name" value="HalOD1"/>
    <property type="match status" value="1"/>
</dbReference>
<organism evidence="3 4">
    <name type="scientific">Halorientalis persicus</name>
    <dbReference type="NCBI Taxonomy" id="1367881"/>
    <lineage>
        <taxon>Archaea</taxon>
        <taxon>Methanobacteriati</taxon>
        <taxon>Methanobacteriota</taxon>
        <taxon>Stenosarchaea group</taxon>
        <taxon>Halobacteria</taxon>
        <taxon>Halobacteriales</taxon>
        <taxon>Haloarculaceae</taxon>
        <taxon>Halorientalis</taxon>
    </lineage>
</organism>
<feature type="domain" description="Halobacterial output" evidence="2">
    <location>
        <begin position="24"/>
        <end position="92"/>
    </location>
</feature>